<dbReference type="NCBIfam" id="TIGR00216">
    <property type="entry name" value="ispH_lytB"/>
    <property type="match status" value="1"/>
</dbReference>
<feature type="active site" description="Proton donor" evidence="5">
    <location>
        <position position="130"/>
    </location>
</feature>
<keyword evidence="3 5" id="KW-0408">Iron</keyword>
<evidence type="ECO:0000256" key="1">
    <source>
        <dbReference type="ARBA" id="ARBA00022485"/>
    </source>
</evidence>
<feature type="binding site" evidence="5">
    <location>
        <position position="221"/>
    </location>
    <ligand>
        <name>isopentenyl diphosphate</name>
        <dbReference type="ChEBI" id="CHEBI:128769"/>
    </ligand>
</feature>
<dbReference type="UniPathway" id="UPA00059">
    <property type="reaction ID" value="UER00105"/>
</dbReference>
<dbReference type="RefSeq" id="WP_149486092.1">
    <property type="nucleotide sequence ID" value="NZ_CP036150.1"/>
</dbReference>
<feature type="binding site" evidence="5">
    <location>
        <position position="78"/>
    </location>
    <ligand>
        <name>dimethylallyl diphosphate</name>
        <dbReference type="ChEBI" id="CHEBI:57623"/>
    </ligand>
</feature>
<comment type="pathway">
    <text evidence="5">Isoprenoid biosynthesis; dimethylallyl diphosphate biosynthesis; dimethylallyl diphosphate from (2E)-4-hydroxy-3-methylbutenyl diphosphate: step 1/1.</text>
</comment>
<feature type="binding site" evidence="5">
    <location>
        <position position="223"/>
    </location>
    <ligand>
        <name>isopentenyl diphosphate</name>
        <dbReference type="ChEBI" id="CHEBI:128769"/>
    </ligand>
</feature>
<evidence type="ECO:0000256" key="3">
    <source>
        <dbReference type="ARBA" id="ARBA00023004"/>
    </source>
</evidence>
<dbReference type="PANTHER" id="PTHR30426">
    <property type="entry name" value="4-HYDROXY-3-METHYLBUT-2-ENYL DIPHOSPHATE REDUCTASE"/>
    <property type="match status" value="1"/>
</dbReference>
<keyword evidence="7" id="KW-1185">Reference proteome</keyword>
<sequence>MKNKKTIIRADEMGFCLGVRRAIGTLENAVRSNDSPVYTLGPIIHNPRVISDFASRGVKSVESPEDVPADCRVIIRAHGIPPLTQEALNKRGSLVMDGTCPKVIASQKTVRKYASLGYHTVIVGDPDHGEIQGLAGYANHPIVISSPEEAGRLTLDGPVMVISQTTIKQDEYDRVCAVLREKCKPLKIVESICSATSKRQEALIHLCSRVDACLIIGGKGSANTQRLFYTAQETGIPCWHIQDASEIPSEASLYDTIGLSAGASTPDSIIAEVEQRLRSM</sequence>
<dbReference type="GO" id="GO:0019288">
    <property type="term" value="P:isopentenyl diphosphate biosynthetic process, methylerythritol 4-phosphate pathway"/>
    <property type="evidence" value="ECO:0007669"/>
    <property type="project" value="UniProtKB-UniRule"/>
</dbReference>
<feature type="binding site" evidence="5">
    <location>
        <position position="128"/>
    </location>
    <ligand>
        <name>isopentenyl diphosphate</name>
        <dbReference type="ChEBI" id="CHEBI:128769"/>
    </ligand>
</feature>
<dbReference type="UniPathway" id="UPA00056">
    <property type="reaction ID" value="UER00097"/>
</dbReference>
<keyword evidence="2 5" id="KW-0479">Metal-binding</keyword>
<evidence type="ECO:0000313" key="7">
    <source>
        <dbReference type="Proteomes" id="UP000324209"/>
    </source>
</evidence>
<feature type="binding site" evidence="5">
    <location>
        <position position="221"/>
    </location>
    <ligand>
        <name>dimethylallyl diphosphate</name>
        <dbReference type="ChEBI" id="CHEBI:57623"/>
    </ligand>
</feature>
<dbReference type="GO" id="GO:0016114">
    <property type="term" value="P:terpenoid biosynthetic process"/>
    <property type="evidence" value="ECO:0007669"/>
    <property type="project" value="UniProtKB-UniRule"/>
</dbReference>
<feature type="binding site" evidence="5">
    <location>
        <position position="78"/>
    </location>
    <ligand>
        <name>(2E)-4-hydroxy-3-methylbut-2-enyl diphosphate</name>
        <dbReference type="ChEBI" id="CHEBI:128753"/>
    </ligand>
</feature>
<dbReference type="OrthoDB" id="9777362at2"/>
<dbReference type="Proteomes" id="UP000324209">
    <property type="component" value="Chromosome"/>
</dbReference>
<feature type="binding site" evidence="5">
    <location>
        <position position="128"/>
    </location>
    <ligand>
        <name>dimethylallyl diphosphate</name>
        <dbReference type="ChEBI" id="CHEBI:57623"/>
    </ligand>
</feature>
<dbReference type="AlphaFoldDB" id="A0A5C1QPA3"/>
<feature type="binding site" evidence="5">
    <location>
        <position position="45"/>
    </location>
    <ligand>
        <name>(2E)-4-hydroxy-3-methylbut-2-enyl diphosphate</name>
        <dbReference type="ChEBI" id="CHEBI:128753"/>
    </ligand>
</feature>
<keyword evidence="5 6" id="KW-0560">Oxidoreductase</keyword>
<dbReference type="GO" id="GO:0051745">
    <property type="term" value="F:4-hydroxy-3-methylbut-2-enyl diphosphate reductase activity"/>
    <property type="evidence" value="ECO:0007669"/>
    <property type="project" value="UniProtKB-UniRule"/>
</dbReference>
<feature type="binding site" evidence="5">
    <location>
        <position position="193"/>
    </location>
    <ligand>
        <name>[4Fe-4S] cluster</name>
        <dbReference type="ChEBI" id="CHEBI:49883"/>
    </ligand>
</feature>
<dbReference type="InterPro" id="IPR003451">
    <property type="entry name" value="LytB/IspH"/>
</dbReference>
<reference evidence="6 7" key="1">
    <citation type="submission" date="2019-02" db="EMBL/GenBank/DDBJ databases">
        <title>Complete Genome Sequence and Methylome Analysis of free living Spirochaetas.</title>
        <authorList>
            <person name="Fomenkov A."/>
            <person name="Dubinina G."/>
            <person name="Leshcheva N."/>
            <person name="Mikheeva N."/>
            <person name="Grabovich M."/>
            <person name="Vincze T."/>
            <person name="Roberts R.J."/>
        </authorList>
    </citation>
    <scope>NUCLEOTIDE SEQUENCE [LARGE SCALE GENOMIC DNA]</scope>
    <source>
        <strain evidence="6 7">K2</strain>
    </source>
</reference>
<gene>
    <name evidence="5 6" type="primary">ispH</name>
    <name evidence="6" type="ORF">EXM22_08450</name>
</gene>
<accession>A0A5C1QPA3</accession>
<comment type="pathway">
    <text evidence="5">Isoprenoid biosynthesis; isopentenyl diphosphate biosynthesis via DXP pathway; isopentenyl diphosphate from 1-deoxy-D-xylulose 5-phosphate: step 6/6.</text>
</comment>
<dbReference type="Pfam" id="PF02401">
    <property type="entry name" value="LYTB"/>
    <property type="match status" value="1"/>
</dbReference>
<feature type="binding site" evidence="5">
    <location>
        <position position="45"/>
    </location>
    <ligand>
        <name>dimethylallyl diphosphate</name>
        <dbReference type="ChEBI" id="CHEBI:57623"/>
    </ligand>
</feature>
<feature type="binding site" evidence="5">
    <location>
        <position position="78"/>
    </location>
    <ligand>
        <name>isopentenyl diphosphate</name>
        <dbReference type="ChEBI" id="CHEBI:128769"/>
    </ligand>
</feature>
<comment type="catalytic activity">
    <reaction evidence="5">
        <text>isopentenyl diphosphate + 2 oxidized [2Fe-2S]-[ferredoxin] + H2O = (2E)-4-hydroxy-3-methylbut-2-enyl diphosphate + 2 reduced [2Fe-2S]-[ferredoxin] + 2 H(+)</text>
        <dbReference type="Rhea" id="RHEA:24488"/>
        <dbReference type="Rhea" id="RHEA-COMP:10000"/>
        <dbReference type="Rhea" id="RHEA-COMP:10001"/>
        <dbReference type="ChEBI" id="CHEBI:15377"/>
        <dbReference type="ChEBI" id="CHEBI:15378"/>
        <dbReference type="ChEBI" id="CHEBI:33737"/>
        <dbReference type="ChEBI" id="CHEBI:33738"/>
        <dbReference type="ChEBI" id="CHEBI:128753"/>
        <dbReference type="ChEBI" id="CHEBI:128769"/>
        <dbReference type="EC" id="1.17.7.4"/>
    </reaction>
</comment>
<comment type="cofactor">
    <cofactor evidence="5">
        <name>[4Fe-4S] cluster</name>
        <dbReference type="ChEBI" id="CHEBI:49883"/>
    </cofactor>
    <text evidence="5">Binds 1 [4Fe-4S] cluster per subunit.</text>
</comment>
<dbReference type="EMBL" id="CP036150">
    <property type="protein sequence ID" value="QEN08012.1"/>
    <property type="molecule type" value="Genomic_DNA"/>
</dbReference>
<feature type="binding site" evidence="5">
    <location>
        <position position="165"/>
    </location>
    <ligand>
        <name>(2E)-4-hydroxy-3-methylbut-2-enyl diphosphate</name>
        <dbReference type="ChEBI" id="CHEBI:128753"/>
    </ligand>
</feature>
<dbReference type="Gene3D" id="3.40.50.11270">
    <property type="match status" value="1"/>
</dbReference>
<evidence type="ECO:0000256" key="2">
    <source>
        <dbReference type="ARBA" id="ARBA00022723"/>
    </source>
</evidence>
<comment type="function">
    <text evidence="5">Catalyzes the conversion of 1-hydroxy-2-methyl-2-(E)-butenyl 4-diphosphate (HMBPP) into a mixture of isopentenyl diphosphate (IPP) and dimethylallyl diphosphate (DMAPP). Acts in the terminal step of the DOXP/MEP pathway for isoprenoid precursor biosynthesis.</text>
</comment>
<feature type="binding site" evidence="5">
    <location>
        <position position="100"/>
    </location>
    <ligand>
        <name>[4Fe-4S] cluster</name>
        <dbReference type="ChEBI" id="CHEBI:49883"/>
    </ligand>
</feature>
<keyword evidence="5" id="KW-0414">Isoprene biosynthesis</keyword>
<feature type="binding site" evidence="5">
    <location>
        <position position="16"/>
    </location>
    <ligand>
        <name>[4Fe-4S] cluster</name>
        <dbReference type="ChEBI" id="CHEBI:49883"/>
    </ligand>
</feature>
<dbReference type="GO" id="GO:0050992">
    <property type="term" value="P:dimethylallyl diphosphate biosynthetic process"/>
    <property type="evidence" value="ECO:0007669"/>
    <property type="project" value="UniProtKB-UniRule"/>
</dbReference>
<dbReference type="GO" id="GO:0051539">
    <property type="term" value="F:4 iron, 4 sulfur cluster binding"/>
    <property type="evidence" value="ECO:0007669"/>
    <property type="project" value="UniProtKB-UniRule"/>
</dbReference>
<keyword evidence="4 5" id="KW-0411">Iron-sulfur</keyword>
<feature type="binding site" evidence="5">
    <location>
        <position position="264"/>
    </location>
    <ligand>
        <name>dimethylallyl diphosphate</name>
        <dbReference type="ChEBI" id="CHEBI:57623"/>
    </ligand>
</feature>
<feature type="binding site" evidence="5">
    <location>
        <position position="223"/>
    </location>
    <ligand>
        <name>dimethylallyl diphosphate</name>
        <dbReference type="ChEBI" id="CHEBI:57623"/>
    </ligand>
</feature>
<comment type="similarity">
    <text evidence="5">Belongs to the IspH family.</text>
</comment>
<feature type="binding site" evidence="5">
    <location>
        <position position="45"/>
    </location>
    <ligand>
        <name>isopentenyl diphosphate</name>
        <dbReference type="ChEBI" id="CHEBI:128769"/>
    </ligand>
</feature>
<comment type="caution">
    <text evidence="5">Lacks conserved residue(s) required for the propagation of feature annotation.</text>
</comment>
<feature type="binding site" evidence="5">
    <location>
        <position position="264"/>
    </location>
    <ligand>
        <name>isopentenyl diphosphate</name>
        <dbReference type="ChEBI" id="CHEBI:128769"/>
    </ligand>
</feature>
<feature type="binding site" evidence="5">
    <location>
        <position position="221"/>
    </location>
    <ligand>
        <name>(2E)-4-hydroxy-3-methylbut-2-enyl diphosphate</name>
        <dbReference type="ChEBI" id="CHEBI:128753"/>
    </ligand>
</feature>
<name>A0A5C1QPA3_9SPIO</name>
<comment type="catalytic activity">
    <reaction evidence="5">
        <text>dimethylallyl diphosphate + 2 oxidized [2Fe-2S]-[ferredoxin] + H2O = (2E)-4-hydroxy-3-methylbut-2-enyl diphosphate + 2 reduced [2Fe-2S]-[ferredoxin] + 2 H(+)</text>
        <dbReference type="Rhea" id="RHEA:24825"/>
        <dbReference type="Rhea" id="RHEA-COMP:10000"/>
        <dbReference type="Rhea" id="RHEA-COMP:10001"/>
        <dbReference type="ChEBI" id="CHEBI:15377"/>
        <dbReference type="ChEBI" id="CHEBI:15378"/>
        <dbReference type="ChEBI" id="CHEBI:33737"/>
        <dbReference type="ChEBI" id="CHEBI:33738"/>
        <dbReference type="ChEBI" id="CHEBI:57623"/>
        <dbReference type="ChEBI" id="CHEBI:128753"/>
        <dbReference type="EC" id="1.17.7.4"/>
    </reaction>
</comment>
<dbReference type="GO" id="GO:0046872">
    <property type="term" value="F:metal ion binding"/>
    <property type="evidence" value="ECO:0007669"/>
    <property type="project" value="UniProtKB-KW"/>
</dbReference>
<evidence type="ECO:0000313" key="6">
    <source>
        <dbReference type="EMBL" id="QEN08012.1"/>
    </source>
</evidence>
<dbReference type="KEGG" id="ock:EXM22_08450"/>
<dbReference type="EC" id="1.17.7.4" evidence="5"/>
<dbReference type="Gene3D" id="3.40.1010.20">
    <property type="entry name" value="4-hydroxy-3-methylbut-2-enyl diphosphate reductase, catalytic domain"/>
    <property type="match status" value="2"/>
</dbReference>
<evidence type="ECO:0000256" key="4">
    <source>
        <dbReference type="ARBA" id="ARBA00023014"/>
    </source>
</evidence>
<keyword evidence="1 5" id="KW-0004">4Fe-4S</keyword>
<evidence type="ECO:0000256" key="5">
    <source>
        <dbReference type="HAMAP-Rule" id="MF_00191"/>
    </source>
</evidence>
<feature type="binding site" evidence="5">
    <location>
        <position position="128"/>
    </location>
    <ligand>
        <name>(2E)-4-hydroxy-3-methylbut-2-enyl diphosphate</name>
        <dbReference type="ChEBI" id="CHEBI:128753"/>
    </ligand>
</feature>
<feature type="binding site" evidence="5">
    <location>
        <position position="264"/>
    </location>
    <ligand>
        <name>(2E)-4-hydroxy-3-methylbut-2-enyl diphosphate</name>
        <dbReference type="ChEBI" id="CHEBI:128753"/>
    </ligand>
</feature>
<feature type="binding site" evidence="5">
    <location>
        <position position="223"/>
    </location>
    <ligand>
        <name>(2E)-4-hydroxy-3-methylbut-2-enyl diphosphate</name>
        <dbReference type="ChEBI" id="CHEBI:128753"/>
    </ligand>
</feature>
<protein>
    <recommendedName>
        <fullName evidence="5">4-hydroxy-3-methylbut-2-enyl diphosphate reductase</fullName>
        <shortName evidence="5">HMBPP reductase</shortName>
        <ecNumber evidence="5">1.17.7.4</ecNumber>
    </recommendedName>
</protein>
<dbReference type="PANTHER" id="PTHR30426:SF0">
    <property type="entry name" value="4-HYDROXY-3-METHYLBUT-2-ENYL DIPHOSPHATE REDUCTASE"/>
    <property type="match status" value="1"/>
</dbReference>
<proteinExistence type="inferred from homology"/>
<dbReference type="HAMAP" id="MF_00191">
    <property type="entry name" value="IspH"/>
    <property type="match status" value="1"/>
</dbReference>
<organism evidence="6 7">
    <name type="scientific">Oceanispirochaeta crateris</name>
    <dbReference type="NCBI Taxonomy" id="2518645"/>
    <lineage>
        <taxon>Bacteria</taxon>
        <taxon>Pseudomonadati</taxon>
        <taxon>Spirochaetota</taxon>
        <taxon>Spirochaetia</taxon>
        <taxon>Spirochaetales</taxon>
        <taxon>Spirochaetaceae</taxon>
        <taxon>Oceanispirochaeta</taxon>
    </lineage>
</organism>
<dbReference type="CDD" id="cd13944">
    <property type="entry name" value="lytB_ispH"/>
    <property type="match status" value="1"/>
</dbReference>